<proteinExistence type="predicted"/>
<accession>A0A0C2MU23</accession>
<dbReference type="AlphaFoldDB" id="A0A0C2MU23"/>
<dbReference type="PANTHER" id="PTHR12106:SF27">
    <property type="entry name" value="SORTILIN-RELATED RECEPTOR"/>
    <property type="match status" value="1"/>
</dbReference>
<name>A0A0C2MU23_THEKT</name>
<dbReference type="GO" id="GO:0016020">
    <property type="term" value="C:membrane"/>
    <property type="evidence" value="ECO:0007669"/>
    <property type="project" value="TreeGrafter"/>
</dbReference>
<keyword evidence="3" id="KW-1185">Reference proteome</keyword>
<dbReference type="Proteomes" id="UP000031668">
    <property type="component" value="Unassembled WGS sequence"/>
</dbReference>
<evidence type="ECO:0000313" key="3">
    <source>
        <dbReference type="Proteomes" id="UP000031668"/>
    </source>
</evidence>
<feature type="domain" description="Sortilin C-terminal" evidence="1">
    <location>
        <begin position="65"/>
        <end position="197"/>
    </location>
</feature>
<dbReference type="InterPro" id="IPR031777">
    <property type="entry name" value="Sortilin_C"/>
</dbReference>
<dbReference type="InterPro" id="IPR050310">
    <property type="entry name" value="VPS10-sortilin"/>
</dbReference>
<dbReference type="Pfam" id="PF15901">
    <property type="entry name" value="Sortilin_C"/>
    <property type="match status" value="1"/>
</dbReference>
<gene>
    <name evidence="2" type="ORF">RF11_01270</name>
</gene>
<evidence type="ECO:0000259" key="1">
    <source>
        <dbReference type="Pfam" id="PF15901"/>
    </source>
</evidence>
<protein>
    <submittedName>
        <fullName evidence="2">Sortilin</fullName>
    </submittedName>
</protein>
<organism evidence="2 3">
    <name type="scientific">Thelohanellus kitauei</name>
    <name type="common">Myxosporean</name>
    <dbReference type="NCBI Taxonomy" id="669202"/>
    <lineage>
        <taxon>Eukaryota</taxon>
        <taxon>Metazoa</taxon>
        <taxon>Cnidaria</taxon>
        <taxon>Myxozoa</taxon>
        <taxon>Myxosporea</taxon>
        <taxon>Bivalvulida</taxon>
        <taxon>Platysporina</taxon>
        <taxon>Myxobolidae</taxon>
        <taxon>Thelohanellus</taxon>
    </lineage>
</organism>
<comment type="caution">
    <text evidence="2">The sequence shown here is derived from an EMBL/GenBank/DDBJ whole genome shotgun (WGS) entry which is preliminary data.</text>
</comment>
<evidence type="ECO:0000313" key="2">
    <source>
        <dbReference type="EMBL" id="KII70826.1"/>
    </source>
</evidence>
<dbReference type="PANTHER" id="PTHR12106">
    <property type="entry name" value="SORTILIN RELATED"/>
    <property type="match status" value="1"/>
</dbReference>
<dbReference type="OrthoDB" id="5949766at2759"/>
<dbReference type="GO" id="GO:0005794">
    <property type="term" value="C:Golgi apparatus"/>
    <property type="evidence" value="ECO:0007669"/>
    <property type="project" value="TreeGrafter"/>
</dbReference>
<dbReference type="EMBL" id="JWZT01001958">
    <property type="protein sequence ID" value="KII70826.1"/>
    <property type="molecule type" value="Genomic_DNA"/>
</dbReference>
<dbReference type="GO" id="GO:0006892">
    <property type="term" value="P:post-Golgi vesicle-mediated transport"/>
    <property type="evidence" value="ECO:0007669"/>
    <property type="project" value="TreeGrafter"/>
</dbReference>
<reference evidence="2 3" key="1">
    <citation type="journal article" date="2014" name="Genome Biol. Evol.">
        <title>The genome of the myxosporean Thelohanellus kitauei shows adaptations to nutrient acquisition within its fish host.</title>
        <authorList>
            <person name="Yang Y."/>
            <person name="Xiong J."/>
            <person name="Zhou Z."/>
            <person name="Huo F."/>
            <person name="Miao W."/>
            <person name="Ran C."/>
            <person name="Liu Y."/>
            <person name="Zhang J."/>
            <person name="Feng J."/>
            <person name="Wang M."/>
            <person name="Wang M."/>
            <person name="Wang L."/>
            <person name="Yao B."/>
        </authorList>
    </citation>
    <scope>NUCLEOTIDE SEQUENCE [LARGE SCALE GENOMIC DNA]</scope>
    <source>
        <strain evidence="2">Wuqing</strain>
    </source>
</reference>
<sequence>MQKLVILKRGGLIFGTEHSTGKIWYSYNEGNKWYHENTEISHFVEIIPIESLNNIAIAAIGYNAENVYSLVIFNFSHVISSLCVKTDRECEGNDFEIWYVPRYWGNCFQGREVSYLKKRASIMCEDNRNDVLRTVKQCPCSFEDFLCKPNYIFKNNFCVLDPLSNYTEANKTCQDEGIPLSHFNGFGEIDSNKCSLSQINGNEYSSYSQFCISKGNSKV</sequence>